<comment type="caution">
    <text evidence="2">The sequence shown here is derived from an EMBL/GenBank/DDBJ whole genome shotgun (WGS) entry which is preliminary data.</text>
</comment>
<protein>
    <submittedName>
        <fullName evidence="2">Uncharacterized protein</fullName>
    </submittedName>
</protein>
<keyword evidence="3" id="KW-1185">Reference proteome</keyword>
<feature type="region of interest" description="Disordered" evidence="1">
    <location>
        <begin position="69"/>
        <end position="136"/>
    </location>
</feature>
<accession>A0AAD5UQ37</accession>
<evidence type="ECO:0000313" key="3">
    <source>
        <dbReference type="Proteomes" id="UP001212997"/>
    </source>
</evidence>
<reference evidence="2" key="1">
    <citation type="submission" date="2022-07" db="EMBL/GenBank/DDBJ databases">
        <title>Genome Sequence of Physisporinus lineatus.</title>
        <authorList>
            <person name="Buettner E."/>
        </authorList>
    </citation>
    <scope>NUCLEOTIDE SEQUENCE</scope>
    <source>
        <strain evidence="2">VT162</strain>
    </source>
</reference>
<dbReference type="AlphaFoldDB" id="A0AAD5UQ37"/>
<dbReference type="Proteomes" id="UP001212997">
    <property type="component" value="Unassembled WGS sequence"/>
</dbReference>
<proteinExistence type="predicted"/>
<name>A0AAD5UQ37_9APHY</name>
<dbReference type="EMBL" id="JANAWD010002274">
    <property type="protein sequence ID" value="KAJ3472207.1"/>
    <property type="molecule type" value="Genomic_DNA"/>
</dbReference>
<evidence type="ECO:0000313" key="2">
    <source>
        <dbReference type="EMBL" id="KAJ3472207.1"/>
    </source>
</evidence>
<organism evidence="2 3">
    <name type="scientific">Meripilus lineatus</name>
    <dbReference type="NCBI Taxonomy" id="2056292"/>
    <lineage>
        <taxon>Eukaryota</taxon>
        <taxon>Fungi</taxon>
        <taxon>Dikarya</taxon>
        <taxon>Basidiomycota</taxon>
        <taxon>Agaricomycotina</taxon>
        <taxon>Agaricomycetes</taxon>
        <taxon>Polyporales</taxon>
        <taxon>Meripilaceae</taxon>
        <taxon>Meripilus</taxon>
    </lineage>
</organism>
<gene>
    <name evidence="2" type="ORF">NLI96_g13391</name>
</gene>
<sequence length="151" mass="16747">MTPPRLDQDRVPYTARIAQVLRSTILHQGKTLQVQNCKAAQILTNHATWRTANREKRARMRAIMEARKYGRDLEAEEENAASAAKTAAGSPAPNEGTSTAAVVDETQDQPDTSSGAHGFDYSQEITTSRYNEDDTADYTHIEESDTITKFC</sequence>
<evidence type="ECO:0000256" key="1">
    <source>
        <dbReference type="SAM" id="MobiDB-lite"/>
    </source>
</evidence>